<feature type="compositionally biased region" description="Gly residues" evidence="1">
    <location>
        <begin position="59"/>
        <end position="68"/>
    </location>
</feature>
<evidence type="ECO:0000313" key="3">
    <source>
        <dbReference type="EMBL" id="RCV35850.1"/>
    </source>
</evidence>
<evidence type="ECO:0000256" key="2">
    <source>
        <dbReference type="SAM" id="SignalP"/>
    </source>
</evidence>
<feature type="signal peptide" evidence="2">
    <location>
        <begin position="1"/>
        <end position="17"/>
    </location>
</feature>
<dbReference type="AlphaFoldDB" id="A0A368S1Z1"/>
<proteinExistence type="predicted"/>
<organism evidence="3">
    <name type="scientific">Setaria italica</name>
    <name type="common">Foxtail millet</name>
    <name type="synonym">Panicum italicum</name>
    <dbReference type="NCBI Taxonomy" id="4555"/>
    <lineage>
        <taxon>Eukaryota</taxon>
        <taxon>Viridiplantae</taxon>
        <taxon>Streptophyta</taxon>
        <taxon>Embryophyta</taxon>
        <taxon>Tracheophyta</taxon>
        <taxon>Spermatophyta</taxon>
        <taxon>Magnoliopsida</taxon>
        <taxon>Liliopsida</taxon>
        <taxon>Poales</taxon>
        <taxon>Poaceae</taxon>
        <taxon>PACMAD clade</taxon>
        <taxon>Panicoideae</taxon>
        <taxon>Panicodae</taxon>
        <taxon>Paniceae</taxon>
        <taxon>Cenchrinae</taxon>
        <taxon>Setaria</taxon>
    </lineage>
</organism>
<protein>
    <submittedName>
        <fullName evidence="3">Uncharacterized protein</fullName>
    </submittedName>
</protein>
<feature type="compositionally biased region" description="Basic and acidic residues" evidence="1">
    <location>
        <begin position="103"/>
        <end position="116"/>
    </location>
</feature>
<sequence length="132" mass="13798">MGLVGADMLVWWAVVLPRCPVGGPTSPSGGGGQGRGGRGRRRQRGGQQQRGGEEAPCGGRRGPTGGGIRTEVGVWLHGVNAKEVERHGPQRLAQGAEGGGAEWGKERTGQRRRTEGGRSSAWLHDVTVMAAK</sequence>
<keyword evidence="2" id="KW-0732">Signal</keyword>
<name>A0A368S1Z1_SETIT</name>
<reference evidence="3" key="2">
    <citation type="submission" date="2015-07" db="EMBL/GenBank/DDBJ databases">
        <authorList>
            <person name="Noorani M."/>
        </authorList>
    </citation>
    <scope>NUCLEOTIDE SEQUENCE</scope>
    <source>
        <strain evidence="3">Yugu1</strain>
    </source>
</reference>
<accession>A0A368S1Z1</accession>
<feature type="chain" id="PRO_5016670056" evidence="2">
    <location>
        <begin position="18"/>
        <end position="132"/>
    </location>
</feature>
<dbReference type="EMBL" id="CM003534">
    <property type="protein sequence ID" value="RCV35850.1"/>
    <property type="molecule type" value="Genomic_DNA"/>
</dbReference>
<evidence type="ECO:0000256" key="1">
    <source>
        <dbReference type="SAM" id="MobiDB-lite"/>
    </source>
</evidence>
<feature type="region of interest" description="Disordered" evidence="1">
    <location>
        <begin position="22"/>
        <end position="132"/>
    </location>
</feature>
<gene>
    <name evidence="3" type="ORF">SETIT_7G272800v2</name>
</gene>
<reference evidence="3" key="1">
    <citation type="journal article" date="2012" name="Nat. Biotechnol.">
        <title>Reference genome sequence of the model plant Setaria.</title>
        <authorList>
            <person name="Bennetzen J.L."/>
            <person name="Schmutz J."/>
            <person name="Wang H."/>
            <person name="Percifield R."/>
            <person name="Hawkins J."/>
            <person name="Pontaroli A.C."/>
            <person name="Estep M."/>
            <person name="Feng L."/>
            <person name="Vaughn J.N."/>
            <person name="Grimwood J."/>
            <person name="Jenkins J."/>
            <person name="Barry K."/>
            <person name="Lindquist E."/>
            <person name="Hellsten U."/>
            <person name="Deshpande S."/>
            <person name="Wang X."/>
            <person name="Wu X."/>
            <person name="Mitros T."/>
            <person name="Triplett J."/>
            <person name="Yang X."/>
            <person name="Ye C.Y."/>
            <person name="Mauro-Herrera M."/>
            <person name="Wang L."/>
            <person name="Li P."/>
            <person name="Sharma M."/>
            <person name="Sharma R."/>
            <person name="Ronald P.C."/>
            <person name="Panaud O."/>
            <person name="Kellogg E.A."/>
            <person name="Brutnell T.P."/>
            <person name="Doust A.N."/>
            <person name="Tuskan G.A."/>
            <person name="Rokhsar D."/>
            <person name="Devos K.M."/>
        </authorList>
    </citation>
    <scope>NUCLEOTIDE SEQUENCE [LARGE SCALE GENOMIC DNA]</scope>
    <source>
        <strain evidence="3">Yugu1</strain>
    </source>
</reference>